<reference evidence="1 2" key="1">
    <citation type="journal article" date="2021" name="Front. Genet.">
        <title>Chromosome-Level Genome Assembly Reveals Significant Gene Expansion in the Toll and IMD Signaling Pathways of Dendrolimus kikuchii.</title>
        <authorList>
            <person name="Zhou J."/>
            <person name="Wu P."/>
            <person name="Xiong Z."/>
            <person name="Liu N."/>
            <person name="Zhao N."/>
            <person name="Ji M."/>
            <person name="Qiu Y."/>
            <person name="Yang B."/>
        </authorList>
    </citation>
    <scope>NUCLEOTIDE SEQUENCE [LARGE SCALE GENOMIC DNA]</scope>
    <source>
        <strain evidence="1">Ann1</strain>
    </source>
</reference>
<evidence type="ECO:0000313" key="1">
    <source>
        <dbReference type="EMBL" id="KAJ0171629.1"/>
    </source>
</evidence>
<comment type="caution">
    <text evidence="1">The sequence shown here is derived from an EMBL/GenBank/DDBJ whole genome shotgun (WGS) entry which is preliminary data.</text>
</comment>
<keyword evidence="2" id="KW-1185">Reference proteome</keyword>
<dbReference type="Proteomes" id="UP000824533">
    <property type="component" value="Linkage Group LG24"/>
</dbReference>
<protein>
    <submittedName>
        <fullName evidence="1">Uncharacterized protein</fullName>
    </submittedName>
</protein>
<sequence>MPRIFGSAEYYVVFGQIPSGEEGGRIPSEVEFDDTFSIRFIMNVKEASEVCKNGPKWRSVVRISRGACHVNKILSWFATSLPAYTYSATDTCAMSKSIGGFSGYWLLPVQLLGVSTQAGEYKNNNNIYVRVVYNLSDGQIPYHLAVDSGELGIDHKTVLAHLKKAGYTKKLDIWVPHELTERNLMNRVLICDSLLRRNETESFLKKLITGDEKWITYDKNVRKRSWSKAGQASQTVAKPGLTRNKVMLCVWWDWKGIIHYELLSPGRTVDSELYCEQLMRLKQKVERKRPKLINRRGVVFRHYNARPHTSLATQQKLREFG</sequence>
<proteinExistence type="predicted"/>
<gene>
    <name evidence="1" type="ORF">K1T71_013179</name>
</gene>
<name>A0ACC1CJ65_9NEOP</name>
<evidence type="ECO:0000313" key="2">
    <source>
        <dbReference type="Proteomes" id="UP000824533"/>
    </source>
</evidence>
<accession>A0ACC1CJ65</accession>
<organism evidence="1 2">
    <name type="scientific">Dendrolimus kikuchii</name>
    <dbReference type="NCBI Taxonomy" id="765133"/>
    <lineage>
        <taxon>Eukaryota</taxon>
        <taxon>Metazoa</taxon>
        <taxon>Ecdysozoa</taxon>
        <taxon>Arthropoda</taxon>
        <taxon>Hexapoda</taxon>
        <taxon>Insecta</taxon>
        <taxon>Pterygota</taxon>
        <taxon>Neoptera</taxon>
        <taxon>Endopterygota</taxon>
        <taxon>Lepidoptera</taxon>
        <taxon>Glossata</taxon>
        <taxon>Ditrysia</taxon>
        <taxon>Bombycoidea</taxon>
        <taxon>Lasiocampidae</taxon>
        <taxon>Dendrolimus</taxon>
    </lineage>
</organism>
<dbReference type="EMBL" id="CM034410">
    <property type="protein sequence ID" value="KAJ0171629.1"/>
    <property type="molecule type" value="Genomic_DNA"/>
</dbReference>